<protein>
    <recommendedName>
        <fullName evidence="3">HAD family hydrolase</fullName>
    </recommendedName>
</protein>
<dbReference type="AlphaFoldDB" id="A0A0A6UL58"/>
<evidence type="ECO:0008006" key="3">
    <source>
        <dbReference type="Google" id="ProtNLM"/>
    </source>
</evidence>
<sequence length="167" mass="18550">MMVRAPRIRSDSLADLFVMTSATRSRTLVVDVEPLILDWSEPDAVFPSRAMAFVDLVDTESPSIHRIVFASNSHRILPPVADRHAGRVTVVTKAGKPWRLDHVAGLPRPVTVIGDQPGTDGVLAWRLGGRFHQWVHRGAQPWWPRLQLLLSAAFAPLIFRPLTRGVG</sequence>
<evidence type="ECO:0000313" key="1">
    <source>
        <dbReference type="EMBL" id="KHD75054.1"/>
    </source>
</evidence>
<dbReference type="STRING" id="1869.MB27_25110"/>
<gene>
    <name evidence="1" type="ORF">MB27_25110</name>
</gene>
<evidence type="ECO:0000313" key="2">
    <source>
        <dbReference type="Proteomes" id="UP000054537"/>
    </source>
</evidence>
<organism evidence="1 2">
    <name type="scientific">Actinoplanes utahensis</name>
    <dbReference type="NCBI Taxonomy" id="1869"/>
    <lineage>
        <taxon>Bacteria</taxon>
        <taxon>Bacillati</taxon>
        <taxon>Actinomycetota</taxon>
        <taxon>Actinomycetes</taxon>
        <taxon>Micromonosporales</taxon>
        <taxon>Micromonosporaceae</taxon>
        <taxon>Actinoplanes</taxon>
    </lineage>
</organism>
<dbReference type="EMBL" id="JRTT01000032">
    <property type="protein sequence ID" value="KHD75054.1"/>
    <property type="molecule type" value="Genomic_DNA"/>
</dbReference>
<name>A0A0A6UL58_ACTUT</name>
<proteinExistence type="predicted"/>
<dbReference type="RefSeq" id="WP_043528262.1">
    <property type="nucleotide sequence ID" value="NZ_BAABKU010000002.1"/>
</dbReference>
<dbReference type="Proteomes" id="UP000054537">
    <property type="component" value="Unassembled WGS sequence"/>
</dbReference>
<keyword evidence="2" id="KW-1185">Reference proteome</keyword>
<comment type="caution">
    <text evidence="1">The sequence shown here is derived from an EMBL/GenBank/DDBJ whole genome shotgun (WGS) entry which is preliminary data.</text>
</comment>
<accession>A0A0A6UL58</accession>
<reference evidence="1 2" key="1">
    <citation type="submission" date="2014-10" db="EMBL/GenBank/DDBJ databases">
        <title>Draft genome sequence of Actinoplanes utahensis NRRL 12052.</title>
        <authorList>
            <person name="Velasco-Bucheli B."/>
            <person name="del Cerro C."/>
            <person name="Hormigo D."/>
            <person name="Garcia J.L."/>
            <person name="Acebal C."/>
            <person name="Arroyo M."/>
            <person name="de la Mata I."/>
        </authorList>
    </citation>
    <scope>NUCLEOTIDE SEQUENCE [LARGE SCALE GENOMIC DNA]</scope>
    <source>
        <strain evidence="1 2">NRRL 12052</strain>
    </source>
</reference>